<accession>A0A0J0A0X7</accession>
<sequence>MMVLVRDKPKLPATYGVQNHWWILVSRLRTSILNDRNRSVCFVACISFIGERKPGGFGVDRYLCCAHERSIFIYLSLHLIELRSLYAPPSTFHGISISPPESEVIDIGWIGSCLDMDDDF</sequence>
<dbReference type="Proteomes" id="UP000760494">
    <property type="component" value="Unassembled WGS sequence"/>
</dbReference>
<dbReference type="AlphaFoldDB" id="A0A0J0A0X7"/>
<proteinExistence type="predicted"/>
<reference evidence="1" key="1">
    <citation type="submission" date="2019-05" db="EMBL/GenBank/DDBJ databases">
        <authorList>
            <person name="Piombo E."/>
        </authorList>
    </citation>
    <scope>NUCLEOTIDE SEQUENCE</scope>
    <source>
        <strain evidence="1">C2S</strain>
    </source>
</reference>
<evidence type="ECO:0000313" key="1">
    <source>
        <dbReference type="EMBL" id="VTT59296.1"/>
    </source>
</evidence>
<comment type="caution">
    <text evidence="1">The sequence shown here is derived from an EMBL/GenBank/DDBJ whole genome shotgun (WGS) entry which is preliminary data.</text>
</comment>
<dbReference type="EMBL" id="CABFJX010000027">
    <property type="protein sequence ID" value="VTT59296.1"/>
    <property type="molecule type" value="Genomic_DNA"/>
</dbReference>
<gene>
    <name evidence="1" type="ORF">C2S_14063</name>
</gene>
<organism evidence="1 2">
    <name type="scientific">Fusarium fujikuroi</name>
    <name type="common">Bakanae and foot rot disease fungus</name>
    <name type="synonym">Gibberella fujikuroi</name>
    <dbReference type="NCBI Taxonomy" id="5127"/>
    <lineage>
        <taxon>Eukaryota</taxon>
        <taxon>Fungi</taxon>
        <taxon>Dikarya</taxon>
        <taxon>Ascomycota</taxon>
        <taxon>Pezizomycotina</taxon>
        <taxon>Sordariomycetes</taxon>
        <taxon>Hypocreomycetidae</taxon>
        <taxon>Hypocreales</taxon>
        <taxon>Nectriaceae</taxon>
        <taxon>Fusarium</taxon>
        <taxon>Fusarium fujikuroi species complex</taxon>
    </lineage>
</organism>
<protein>
    <submittedName>
        <fullName evidence="1">Uncharacterized protein</fullName>
    </submittedName>
</protein>
<evidence type="ECO:0000313" key="2">
    <source>
        <dbReference type="Proteomes" id="UP000760494"/>
    </source>
</evidence>
<name>A0A0J0A0X7_FUSFU</name>